<gene>
    <name evidence="2" type="ORF">O181_013010</name>
</gene>
<reference evidence="2" key="1">
    <citation type="submission" date="2021-03" db="EMBL/GenBank/DDBJ databases">
        <title>Draft genome sequence of rust myrtle Austropuccinia psidii MF-1, a brazilian biotype.</title>
        <authorList>
            <person name="Quecine M.C."/>
            <person name="Pachon D.M.R."/>
            <person name="Bonatelli M.L."/>
            <person name="Correr F.H."/>
            <person name="Franceschini L.M."/>
            <person name="Leite T.F."/>
            <person name="Margarido G.R.A."/>
            <person name="Almeida C.A."/>
            <person name="Ferrarezi J.A."/>
            <person name="Labate C.A."/>
        </authorList>
    </citation>
    <scope>NUCLEOTIDE SEQUENCE</scope>
    <source>
        <strain evidence="2">MF-1</strain>
    </source>
</reference>
<proteinExistence type="predicted"/>
<keyword evidence="3" id="KW-1185">Reference proteome</keyword>
<dbReference type="Proteomes" id="UP000765509">
    <property type="component" value="Unassembled WGS sequence"/>
</dbReference>
<evidence type="ECO:0000313" key="3">
    <source>
        <dbReference type="Proteomes" id="UP000765509"/>
    </source>
</evidence>
<evidence type="ECO:0000313" key="2">
    <source>
        <dbReference type="EMBL" id="MBW0473295.1"/>
    </source>
</evidence>
<protein>
    <submittedName>
        <fullName evidence="2">Uncharacterized protein</fullName>
    </submittedName>
</protein>
<organism evidence="2 3">
    <name type="scientific">Austropuccinia psidii MF-1</name>
    <dbReference type="NCBI Taxonomy" id="1389203"/>
    <lineage>
        <taxon>Eukaryota</taxon>
        <taxon>Fungi</taxon>
        <taxon>Dikarya</taxon>
        <taxon>Basidiomycota</taxon>
        <taxon>Pucciniomycotina</taxon>
        <taxon>Pucciniomycetes</taxon>
        <taxon>Pucciniales</taxon>
        <taxon>Sphaerophragmiaceae</taxon>
        <taxon>Austropuccinia</taxon>
    </lineage>
</organism>
<comment type="caution">
    <text evidence="2">The sequence shown here is derived from an EMBL/GenBank/DDBJ whole genome shotgun (WGS) entry which is preliminary data.</text>
</comment>
<name>A0A9Q3BZ08_9BASI</name>
<feature type="compositionally biased region" description="Polar residues" evidence="1">
    <location>
        <begin position="40"/>
        <end position="58"/>
    </location>
</feature>
<evidence type="ECO:0000256" key="1">
    <source>
        <dbReference type="SAM" id="MobiDB-lite"/>
    </source>
</evidence>
<dbReference type="AlphaFoldDB" id="A0A9Q3BZ08"/>
<accession>A0A9Q3BZ08</accession>
<sequence>MTILQAQEAFTSLMLSLKANVDKLNLTPSPENTPKVPKVSQVTATKPDQTVKNQNFQSEPPPSILKPTKTTKPKSKKTPTATLQALRYILHAQIGHNYLKNKF</sequence>
<feature type="region of interest" description="Disordered" evidence="1">
    <location>
        <begin position="26"/>
        <end position="79"/>
    </location>
</feature>
<dbReference type="EMBL" id="AVOT02003366">
    <property type="protein sequence ID" value="MBW0473295.1"/>
    <property type="molecule type" value="Genomic_DNA"/>
</dbReference>